<keyword evidence="5" id="KW-0630">Potassium</keyword>
<evidence type="ECO:0000256" key="5">
    <source>
        <dbReference type="ARBA" id="ARBA00022958"/>
    </source>
</evidence>
<organism evidence="12">
    <name type="scientific">freshwater metagenome</name>
    <dbReference type="NCBI Taxonomy" id="449393"/>
    <lineage>
        <taxon>unclassified sequences</taxon>
        <taxon>metagenomes</taxon>
        <taxon>ecological metagenomes</taxon>
    </lineage>
</organism>
<evidence type="ECO:0000313" key="12">
    <source>
        <dbReference type="EMBL" id="CAB4911814.1"/>
    </source>
</evidence>
<dbReference type="EMBL" id="CAFBMC010000132">
    <property type="protein sequence ID" value="CAB4911814.1"/>
    <property type="molecule type" value="Genomic_DNA"/>
</dbReference>
<evidence type="ECO:0000256" key="1">
    <source>
        <dbReference type="ARBA" id="ARBA00022598"/>
    </source>
</evidence>
<evidence type="ECO:0000256" key="2">
    <source>
        <dbReference type="ARBA" id="ARBA00022723"/>
    </source>
</evidence>
<dbReference type="GO" id="GO:0046872">
    <property type="term" value="F:metal ion binding"/>
    <property type="evidence" value="ECO:0007669"/>
    <property type="project" value="UniProtKB-KW"/>
</dbReference>
<reference evidence="12" key="1">
    <citation type="submission" date="2020-05" db="EMBL/GenBank/DDBJ databases">
        <authorList>
            <person name="Chiriac C."/>
            <person name="Salcher M."/>
            <person name="Ghai R."/>
            <person name="Kavagutti S V."/>
        </authorList>
    </citation>
    <scope>NUCLEOTIDE SEQUENCE</scope>
</reference>
<keyword evidence="2" id="KW-0479">Metal-binding</keyword>
<keyword evidence="9" id="KW-0511">Multifunctional enzyme</keyword>
<dbReference type="Pfam" id="PF01996">
    <property type="entry name" value="F420_ligase"/>
    <property type="match status" value="1"/>
</dbReference>
<feature type="domain" description="Coenzyme F420:L-glutamate ligase-like" evidence="11">
    <location>
        <begin position="9"/>
        <end position="211"/>
    </location>
</feature>
<dbReference type="Pfam" id="PF00881">
    <property type="entry name" value="Nitroreductase"/>
    <property type="match status" value="1"/>
</dbReference>
<dbReference type="InterPro" id="IPR002847">
    <property type="entry name" value="F420-0_gamma-glut_ligase-dom"/>
</dbReference>
<evidence type="ECO:0000259" key="10">
    <source>
        <dbReference type="Pfam" id="PF00881"/>
    </source>
</evidence>
<sequence>MQVVAVPGLPRIDSSSNLAQLIFDASIHWPDGTAGLTAGDIVVITSKVVSKAEGNVVASDNRDELIDSQSVRTLATKHHPRGTTRIVQTHHGLVLAAAGIDASNVEAGTVVLLPQDPDASARRIRKELETLTGKQLAVVITDTMGRAWRNGLTDNAIGIAGLLALDDHTGKQDQFGRTLEMTVIAIADEIASAADLVKGKSFGIPVAIVRGMSQFVTTDDGPGATPLIRAQEEDLFWLGTAEAIQEGRRSAAAHRRTIRNFTEAPVGDEVIHEAIAAASTAPAPHHSTPWRFLILRDQPERTALLDAMRNKWIDDLRSHGDMTDEQINKRIARGDILRTAPVVVIPFIDLAAGAHTYPDDARNAAERDMFMVAGGAAVENMLVSLAAQEVGSAWIGSTLFSADTARAVLQLPSSMQPLGAIAIGYSSPNQVSPRKARPIHEFIISAD</sequence>
<dbReference type="InterPro" id="IPR008225">
    <property type="entry name" value="F420-0_g-glutamyl_ligase"/>
</dbReference>
<dbReference type="InterPro" id="IPR019943">
    <property type="entry name" value="F420_FbiB_C"/>
</dbReference>
<dbReference type="AlphaFoldDB" id="A0A6J7GX86"/>
<dbReference type="GO" id="GO:0052618">
    <property type="term" value="F:coenzyme F420-0:L-glutamate ligase activity"/>
    <property type="evidence" value="ECO:0007669"/>
    <property type="project" value="TreeGrafter"/>
</dbReference>
<keyword evidence="4" id="KW-0460">Magnesium</keyword>
<keyword evidence="8" id="KW-0464">Manganese</keyword>
<evidence type="ECO:0000259" key="11">
    <source>
        <dbReference type="Pfam" id="PF01996"/>
    </source>
</evidence>
<dbReference type="SUPFAM" id="SSF144010">
    <property type="entry name" value="CofE-like"/>
    <property type="match status" value="1"/>
</dbReference>
<dbReference type="InterPro" id="IPR029479">
    <property type="entry name" value="Nitroreductase"/>
</dbReference>
<evidence type="ECO:0000256" key="4">
    <source>
        <dbReference type="ARBA" id="ARBA00022842"/>
    </source>
</evidence>
<keyword evidence="1" id="KW-0436">Ligase</keyword>
<keyword evidence="7" id="KW-0342">GTP-binding</keyword>
<dbReference type="NCBIfam" id="TIGR03553">
    <property type="entry name" value="F420_FbiB_CTERM"/>
    <property type="match status" value="1"/>
</dbReference>
<dbReference type="GO" id="GO:0016491">
    <property type="term" value="F:oxidoreductase activity"/>
    <property type="evidence" value="ECO:0007669"/>
    <property type="project" value="UniProtKB-KW"/>
</dbReference>
<dbReference type="PANTHER" id="PTHR47917">
    <property type="match status" value="1"/>
</dbReference>
<dbReference type="Gene3D" id="3.30.1330.100">
    <property type="entry name" value="CofE-like"/>
    <property type="match status" value="2"/>
</dbReference>
<dbReference type="Gene3D" id="3.40.109.10">
    <property type="entry name" value="NADH Oxidase"/>
    <property type="match status" value="1"/>
</dbReference>
<dbReference type="NCBIfam" id="TIGR01916">
    <property type="entry name" value="F420_cofE"/>
    <property type="match status" value="1"/>
</dbReference>
<dbReference type="InterPro" id="IPR000415">
    <property type="entry name" value="Nitroreductase-like"/>
</dbReference>
<evidence type="ECO:0000256" key="7">
    <source>
        <dbReference type="ARBA" id="ARBA00023134"/>
    </source>
</evidence>
<accession>A0A6J7GX86</accession>
<dbReference type="PANTHER" id="PTHR47917:SF1">
    <property type="entry name" value="COENZYME F420:L-GLUTAMATE LIGASE"/>
    <property type="match status" value="1"/>
</dbReference>
<evidence type="ECO:0000256" key="8">
    <source>
        <dbReference type="ARBA" id="ARBA00023211"/>
    </source>
</evidence>
<gene>
    <name evidence="12" type="ORF">UFOPK3495_01634</name>
</gene>
<proteinExistence type="predicted"/>
<keyword evidence="3" id="KW-0547">Nucleotide-binding</keyword>
<evidence type="ECO:0000256" key="6">
    <source>
        <dbReference type="ARBA" id="ARBA00023002"/>
    </source>
</evidence>
<feature type="domain" description="Nitroreductase" evidence="10">
    <location>
        <begin position="253"/>
        <end position="425"/>
    </location>
</feature>
<evidence type="ECO:0000256" key="9">
    <source>
        <dbReference type="ARBA" id="ARBA00023268"/>
    </source>
</evidence>
<name>A0A6J7GX86_9ZZZZ</name>
<evidence type="ECO:0000256" key="3">
    <source>
        <dbReference type="ARBA" id="ARBA00022741"/>
    </source>
</evidence>
<dbReference type="NCBIfam" id="NF009810">
    <property type="entry name" value="PRK13294.1"/>
    <property type="match status" value="1"/>
</dbReference>
<keyword evidence="6" id="KW-0560">Oxidoreductase</keyword>
<dbReference type="SUPFAM" id="SSF55469">
    <property type="entry name" value="FMN-dependent nitroreductase-like"/>
    <property type="match status" value="1"/>
</dbReference>
<dbReference type="GO" id="GO:0005525">
    <property type="term" value="F:GTP binding"/>
    <property type="evidence" value="ECO:0007669"/>
    <property type="project" value="UniProtKB-KW"/>
</dbReference>
<protein>
    <submittedName>
        <fullName evidence="12">Unannotated protein</fullName>
    </submittedName>
</protein>